<proteinExistence type="predicted"/>
<dbReference type="Proteomes" id="UP000762676">
    <property type="component" value="Unassembled WGS sequence"/>
</dbReference>
<gene>
    <name evidence="1" type="ORF">ElyMa_000998400</name>
</gene>
<accession>A0AAV4HJ56</accession>
<evidence type="ECO:0000313" key="2">
    <source>
        <dbReference type="Proteomes" id="UP000762676"/>
    </source>
</evidence>
<keyword evidence="2" id="KW-1185">Reference proteome</keyword>
<protein>
    <submittedName>
        <fullName evidence="1">Uncharacterized protein</fullName>
    </submittedName>
</protein>
<comment type="caution">
    <text evidence="1">The sequence shown here is derived from an EMBL/GenBank/DDBJ whole genome shotgun (WGS) entry which is preliminary data.</text>
</comment>
<sequence length="296" mass="32469">MRVRSSQVAIEAFELALIFLTQIFPDITNIGASSFMEKHDETSKLWEDKFEGLSKQMSDMESKTQNKISAILNDVKDVANKVDVLDQMGVKNVAKILNDLETKMQEESAKRTSQVAAATGCLGCSQTTTASAAATGSRRPIQGLRQRSTFSVTANDVQSIKMLPGGLVVFADRAKYSVKLFNTLGQHISSLTTVTQPLRLAVLDLTSSSGWDVAVTLYKKRLIDIIQVTPQNITSKTSIRTIKSYYAIAAVDSAILAVGFTLPNAGIDLINLSGYVLRRLNKLLDLNHFPWVHILC</sequence>
<name>A0AAV4HJ56_9GAST</name>
<dbReference type="EMBL" id="BMAT01002039">
    <property type="protein sequence ID" value="GFR97669.1"/>
    <property type="molecule type" value="Genomic_DNA"/>
</dbReference>
<evidence type="ECO:0000313" key="1">
    <source>
        <dbReference type="EMBL" id="GFR97669.1"/>
    </source>
</evidence>
<reference evidence="1 2" key="1">
    <citation type="journal article" date="2021" name="Elife">
        <title>Chloroplast acquisition without the gene transfer in kleptoplastic sea slugs, Plakobranchus ocellatus.</title>
        <authorList>
            <person name="Maeda T."/>
            <person name="Takahashi S."/>
            <person name="Yoshida T."/>
            <person name="Shimamura S."/>
            <person name="Takaki Y."/>
            <person name="Nagai Y."/>
            <person name="Toyoda A."/>
            <person name="Suzuki Y."/>
            <person name="Arimoto A."/>
            <person name="Ishii H."/>
            <person name="Satoh N."/>
            <person name="Nishiyama T."/>
            <person name="Hasebe M."/>
            <person name="Maruyama T."/>
            <person name="Minagawa J."/>
            <person name="Obokata J."/>
            <person name="Shigenobu S."/>
        </authorList>
    </citation>
    <scope>NUCLEOTIDE SEQUENCE [LARGE SCALE GENOMIC DNA]</scope>
</reference>
<dbReference type="AlphaFoldDB" id="A0AAV4HJ56"/>
<organism evidence="1 2">
    <name type="scientific">Elysia marginata</name>
    <dbReference type="NCBI Taxonomy" id="1093978"/>
    <lineage>
        <taxon>Eukaryota</taxon>
        <taxon>Metazoa</taxon>
        <taxon>Spiralia</taxon>
        <taxon>Lophotrochozoa</taxon>
        <taxon>Mollusca</taxon>
        <taxon>Gastropoda</taxon>
        <taxon>Heterobranchia</taxon>
        <taxon>Euthyneura</taxon>
        <taxon>Panpulmonata</taxon>
        <taxon>Sacoglossa</taxon>
        <taxon>Placobranchoidea</taxon>
        <taxon>Plakobranchidae</taxon>
        <taxon>Elysia</taxon>
    </lineage>
</organism>